<protein>
    <submittedName>
        <fullName evidence="2">DUF368 domain-containing protein</fullName>
    </submittedName>
</protein>
<evidence type="ECO:0000313" key="3">
    <source>
        <dbReference type="Proteomes" id="UP000287601"/>
    </source>
</evidence>
<accession>A0A410PUB1</accession>
<feature type="transmembrane region" description="Helical" evidence="1">
    <location>
        <begin position="197"/>
        <end position="218"/>
    </location>
</feature>
<dbReference type="OrthoDB" id="9793746at2"/>
<feature type="transmembrane region" description="Helical" evidence="1">
    <location>
        <begin position="254"/>
        <end position="272"/>
    </location>
</feature>
<feature type="transmembrane region" description="Helical" evidence="1">
    <location>
        <begin position="230"/>
        <end position="248"/>
    </location>
</feature>
<dbReference type="KEGG" id="amij:EQM06_04615"/>
<evidence type="ECO:0000256" key="1">
    <source>
        <dbReference type="SAM" id="Phobius"/>
    </source>
</evidence>
<feature type="transmembrane region" description="Helical" evidence="1">
    <location>
        <begin position="20"/>
        <end position="43"/>
    </location>
</feature>
<name>A0A410PUB1_9FIRM</name>
<dbReference type="InterPro" id="IPR007163">
    <property type="entry name" value="VCA0040-like"/>
</dbReference>
<organism evidence="2 3">
    <name type="scientific">Aminipila luticellarii</name>
    <dbReference type="NCBI Taxonomy" id="2507160"/>
    <lineage>
        <taxon>Bacteria</taxon>
        <taxon>Bacillati</taxon>
        <taxon>Bacillota</taxon>
        <taxon>Clostridia</taxon>
        <taxon>Peptostreptococcales</taxon>
        <taxon>Anaerovoracaceae</taxon>
        <taxon>Aminipila</taxon>
    </lineage>
</organism>
<dbReference type="EMBL" id="CP035281">
    <property type="protein sequence ID" value="QAT42561.1"/>
    <property type="molecule type" value="Genomic_DNA"/>
</dbReference>
<reference evidence="2 3" key="1">
    <citation type="submission" date="2019-01" db="EMBL/GenBank/DDBJ databases">
        <title>Draft genomes of a novel of Aminipila strains.</title>
        <authorList>
            <person name="Ma S."/>
        </authorList>
    </citation>
    <scope>NUCLEOTIDE SEQUENCE [LARGE SCALE GENOMIC DNA]</scope>
    <source>
        <strain evidence="3">JN-39</strain>
    </source>
</reference>
<keyword evidence="1" id="KW-1133">Transmembrane helix</keyword>
<keyword evidence="1" id="KW-0472">Membrane</keyword>
<evidence type="ECO:0000313" key="2">
    <source>
        <dbReference type="EMBL" id="QAT42561.1"/>
    </source>
</evidence>
<dbReference type="Pfam" id="PF04018">
    <property type="entry name" value="VCA0040-like"/>
    <property type="match status" value="1"/>
</dbReference>
<dbReference type="RefSeq" id="WP_128745211.1">
    <property type="nucleotide sequence ID" value="NZ_CP035281.1"/>
</dbReference>
<dbReference type="AlphaFoldDB" id="A0A410PUB1"/>
<feature type="transmembrane region" description="Helical" evidence="1">
    <location>
        <begin position="63"/>
        <end position="86"/>
    </location>
</feature>
<feature type="transmembrane region" description="Helical" evidence="1">
    <location>
        <begin position="121"/>
        <end position="143"/>
    </location>
</feature>
<keyword evidence="3" id="KW-1185">Reference proteome</keyword>
<gene>
    <name evidence="2" type="ORF">EQM06_04615</name>
</gene>
<dbReference type="Proteomes" id="UP000287601">
    <property type="component" value="Chromosome"/>
</dbReference>
<sequence length="276" mass="30038">MEIKQKNNDEHIFIRFIKGFIIGASMLVPGVSGGTMAIILGIYDDLIHAVNSLRSNFKGNGLFLLQYGIAGVIGILLLSGPMLNAVTAWQKPMMFLFLGAILGSFPPLYKKATADKVKHVNKVAVVVGAAIAYLITLFPEGMLDFEPGFHLMSCFMLLLAGVVIAVALILPGISASYVLLMLGMYDLTLKAIRYLDMAYLVPLVVGTLAGTFLTAGIIEREMKRHPQFTYMLIIGFMIGSLLEVFPGVPQGVELVQSAGMFMVGLFVILWISKDRS</sequence>
<dbReference type="PANTHER" id="PTHR37308">
    <property type="entry name" value="INTEGRAL MEMBRANE PROTEIN"/>
    <property type="match status" value="1"/>
</dbReference>
<keyword evidence="1" id="KW-0812">Transmembrane</keyword>
<dbReference type="PANTHER" id="PTHR37308:SF1">
    <property type="entry name" value="POLYPRENYL-PHOSPHATE TRANSPORTER"/>
    <property type="match status" value="1"/>
</dbReference>
<feature type="transmembrane region" description="Helical" evidence="1">
    <location>
        <begin position="155"/>
        <end position="185"/>
    </location>
</feature>
<proteinExistence type="predicted"/>